<feature type="domain" description="Dynein heavy chain tail" evidence="1">
    <location>
        <begin position="12"/>
        <end position="119"/>
    </location>
</feature>
<dbReference type="AlphaFoldDB" id="A0A183L0P9"/>
<evidence type="ECO:0000313" key="2">
    <source>
        <dbReference type="EMBL" id="VDP73712.1"/>
    </source>
</evidence>
<dbReference type="InterPro" id="IPR013594">
    <property type="entry name" value="Dynein_heavy_tail"/>
</dbReference>
<gene>
    <name evidence="2" type="ORF">SCUD_LOCUS20898</name>
</gene>
<organism evidence="4">
    <name type="scientific">Schistosoma curassoni</name>
    <dbReference type="NCBI Taxonomy" id="6186"/>
    <lineage>
        <taxon>Eukaryota</taxon>
        <taxon>Metazoa</taxon>
        <taxon>Spiralia</taxon>
        <taxon>Lophotrochozoa</taxon>
        <taxon>Platyhelminthes</taxon>
        <taxon>Trematoda</taxon>
        <taxon>Digenea</taxon>
        <taxon>Strigeidida</taxon>
        <taxon>Schistosomatoidea</taxon>
        <taxon>Schistosomatidae</taxon>
        <taxon>Schistosoma</taxon>
    </lineage>
</organism>
<proteinExistence type="predicted"/>
<dbReference type="STRING" id="6186.A0A183L0P9"/>
<reference evidence="4" key="1">
    <citation type="submission" date="2016-06" db="UniProtKB">
        <authorList>
            <consortium name="WormBaseParasite"/>
        </authorList>
    </citation>
    <scope>IDENTIFICATION</scope>
</reference>
<keyword evidence="3" id="KW-1185">Reference proteome</keyword>
<evidence type="ECO:0000313" key="3">
    <source>
        <dbReference type="Proteomes" id="UP000279833"/>
    </source>
</evidence>
<accession>A0A183L0P9</accession>
<protein>
    <submittedName>
        <fullName evidence="4">DHC_N1 domain-containing protein</fullName>
    </submittedName>
</protein>
<evidence type="ECO:0000313" key="4">
    <source>
        <dbReference type="WBParaSite" id="SCUD_0002090101-mRNA-1"/>
    </source>
</evidence>
<name>A0A183L0P9_9TREM</name>
<evidence type="ECO:0000259" key="1">
    <source>
        <dbReference type="Pfam" id="PF08385"/>
    </source>
</evidence>
<sequence length="124" mass="14507">MRTAEESQCFQTIRRTIDHRTSELVSRFGDCLNQIKKEMTQRVNTGLPIPTEAYYSGQALYWKFLRRRLEKDMLALDQAFFLPLSDAGMSEYRQQCTQLTDALDDLTKKIFNEFQTTIEPVSLI</sequence>
<reference evidence="2 3" key="2">
    <citation type="submission" date="2018-11" db="EMBL/GenBank/DDBJ databases">
        <authorList>
            <consortium name="Pathogen Informatics"/>
        </authorList>
    </citation>
    <scope>NUCLEOTIDE SEQUENCE [LARGE SCALE GENOMIC DNA]</scope>
    <source>
        <strain evidence="2">Dakar</strain>
        <strain evidence="3">Dakar, Senegal</strain>
    </source>
</reference>
<dbReference type="Pfam" id="PF08385">
    <property type="entry name" value="DHC_N1"/>
    <property type="match status" value="1"/>
</dbReference>
<dbReference type="EMBL" id="UZAK01045281">
    <property type="protein sequence ID" value="VDP73712.1"/>
    <property type="molecule type" value="Genomic_DNA"/>
</dbReference>
<dbReference type="Proteomes" id="UP000279833">
    <property type="component" value="Unassembled WGS sequence"/>
</dbReference>
<dbReference type="WBParaSite" id="SCUD_0002090101-mRNA-1">
    <property type="protein sequence ID" value="SCUD_0002090101-mRNA-1"/>
    <property type="gene ID" value="SCUD_0002090101"/>
</dbReference>